<dbReference type="CDD" id="cd03808">
    <property type="entry name" value="GT4_CapM-like"/>
    <property type="match status" value="1"/>
</dbReference>
<dbReference type="EMBL" id="CABFWF030000011">
    <property type="protein sequence ID" value="CAD7035472.1"/>
    <property type="molecule type" value="Genomic_DNA"/>
</dbReference>
<gene>
    <name evidence="2" type="ORF">REJC140_03413</name>
</gene>
<sequence>MKNVSAPANFAIIGHTGFSQVNFRGPLIEDIVARGHRVFALAPDFDAPTRAAVRALGAEPVEYSLSRTGLNPGRDFVDSFKLFRTLDRLNVDCVLSYAIKPVIYGTLAASLARVPRRHALVPGLGYAFTEGEDVSLKRRVVGLSARRFYRLALARADCVFMQNPDDAHDFVSMGIVDQDKIITVDGTGIRLDEWAPTPPVSSPVTFLLVARMLRDKGVFEFVEAARAVREVHPQARFILAGDTDANPEAISRLQLTAWAESGIVEWPGQVAVKEWLAQASVFVLPSYREGVPRSTQEAMAMGRPIITTDAPGCRETVIAGENGFLVPPRDAEALAAAMRRFITEPGLISSMGAKSRAYAEEKFDVRNINAVMIRAMGL</sequence>
<name>A0ABN7JKA0_9HYPH</name>
<dbReference type="PANTHER" id="PTHR12526:SF638">
    <property type="entry name" value="SPORE COAT PROTEIN SA"/>
    <property type="match status" value="1"/>
</dbReference>
<dbReference type="SUPFAM" id="SSF53756">
    <property type="entry name" value="UDP-Glycosyltransferase/glycogen phosphorylase"/>
    <property type="match status" value="1"/>
</dbReference>
<reference evidence="2 3" key="1">
    <citation type="submission" date="2020-11" db="EMBL/GenBank/DDBJ databases">
        <authorList>
            <person name="Lassalle F."/>
        </authorList>
    </citation>
    <scope>NUCLEOTIDE SEQUENCE [LARGE SCALE GENOMIC DNA]</scope>
    <source>
        <strain evidence="2 3">JC140</strain>
    </source>
</reference>
<accession>A0ABN7JKA0</accession>
<dbReference type="RefSeq" id="WP_211181442.1">
    <property type="nucleotide sequence ID" value="NZ_CABFWF030000011.1"/>
</dbReference>
<dbReference type="Pfam" id="PF13692">
    <property type="entry name" value="Glyco_trans_1_4"/>
    <property type="match status" value="1"/>
</dbReference>
<comment type="caution">
    <text evidence="2">The sequence shown here is derived from an EMBL/GenBank/DDBJ whole genome shotgun (WGS) entry which is preliminary data.</text>
</comment>
<organism evidence="2 3">
    <name type="scientific">Pseudorhizobium endolithicum</name>
    <dbReference type="NCBI Taxonomy" id="1191678"/>
    <lineage>
        <taxon>Bacteria</taxon>
        <taxon>Pseudomonadati</taxon>
        <taxon>Pseudomonadota</taxon>
        <taxon>Alphaproteobacteria</taxon>
        <taxon>Hyphomicrobiales</taxon>
        <taxon>Rhizobiaceae</taxon>
        <taxon>Rhizobium/Agrobacterium group</taxon>
        <taxon>Pseudorhizobium</taxon>
    </lineage>
</organism>
<dbReference type="Gene3D" id="3.40.50.2000">
    <property type="entry name" value="Glycogen Phosphorylase B"/>
    <property type="match status" value="2"/>
</dbReference>
<protein>
    <submittedName>
        <fullName evidence="2">Glycosyltransferase family 1 protein</fullName>
    </submittedName>
</protein>
<dbReference type="Pfam" id="PF13579">
    <property type="entry name" value="Glyco_trans_4_4"/>
    <property type="match status" value="1"/>
</dbReference>
<evidence type="ECO:0000313" key="3">
    <source>
        <dbReference type="Proteomes" id="UP000606921"/>
    </source>
</evidence>
<evidence type="ECO:0000259" key="1">
    <source>
        <dbReference type="Pfam" id="PF13579"/>
    </source>
</evidence>
<feature type="domain" description="Glycosyltransferase subfamily 4-like N-terminal" evidence="1">
    <location>
        <begin position="27"/>
        <end position="183"/>
    </location>
</feature>
<dbReference type="InterPro" id="IPR028098">
    <property type="entry name" value="Glyco_trans_4-like_N"/>
</dbReference>
<dbReference type="Proteomes" id="UP000606921">
    <property type="component" value="Unassembled WGS sequence"/>
</dbReference>
<evidence type="ECO:0000313" key="2">
    <source>
        <dbReference type="EMBL" id="CAD7035472.1"/>
    </source>
</evidence>
<proteinExistence type="predicted"/>
<dbReference type="PANTHER" id="PTHR12526">
    <property type="entry name" value="GLYCOSYLTRANSFERASE"/>
    <property type="match status" value="1"/>
</dbReference>
<keyword evidence="3" id="KW-1185">Reference proteome</keyword>